<dbReference type="Proteomes" id="UP000001887">
    <property type="component" value="Chromosome"/>
</dbReference>
<organism evidence="2 3">
    <name type="scientific">Pirellula staleyi (strain ATCC 27377 / DSM 6068 / ICPB 4128)</name>
    <name type="common">Pirella staleyi</name>
    <dbReference type="NCBI Taxonomy" id="530564"/>
    <lineage>
        <taxon>Bacteria</taxon>
        <taxon>Pseudomonadati</taxon>
        <taxon>Planctomycetota</taxon>
        <taxon>Planctomycetia</taxon>
        <taxon>Pirellulales</taxon>
        <taxon>Pirellulaceae</taxon>
        <taxon>Pirellula</taxon>
    </lineage>
</organism>
<evidence type="ECO:0000313" key="2">
    <source>
        <dbReference type="EMBL" id="ADB16550.1"/>
    </source>
</evidence>
<dbReference type="EMBL" id="CP001848">
    <property type="protein sequence ID" value="ADB16550.1"/>
    <property type="molecule type" value="Genomic_DNA"/>
</dbReference>
<dbReference type="STRING" id="530564.Psta_1876"/>
<name>D2QZR7_PIRSD</name>
<dbReference type="KEGG" id="psl:Psta_1876"/>
<dbReference type="AlphaFoldDB" id="D2QZR7"/>
<reference evidence="2 3" key="1">
    <citation type="journal article" date="2009" name="Stand. Genomic Sci.">
        <title>Complete genome sequence of Pirellula staleyi type strain (ATCC 27377).</title>
        <authorList>
            <person name="Clum A."/>
            <person name="Tindall B.J."/>
            <person name="Sikorski J."/>
            <person name="Ivanova N."/>
            <person name="Mavrommatis K."/>
            <person name="Lucas S."/>
            <person name="Glavina del Rio T."/>
            <person name="Nolan M."/>
            <person name="Chen F."/>
            <person name="Tice H."/>
            <person name="Pitluck S."/>
            <person name="Cheng J.F."/>
            <person name="Chertkov O."/>
            <person name="Brettin T."/>
            <person name="Han C."/>
            <person name="Detter J.C."/>
            <person name="Kuske C."/>
            <person name="Bruce D."/>
            <person name="Goodwin L."/>
            <person name="Ovchinikova G."/>
            <person name="Pati A."/>
            <person name="Mikhailova N."/>
            <person name="Chen A."/>
            <person name="Palaniappan K."/>
            <person name="Land M."/>
            <person name="Hauser L."/>
            <person name="Chang Y.J."/>
            <person name="Jeffries C.D."/>
            <person name="Chain P."/>
            <person name="Rohde M."/>
            <person name="Goker M."/>
            <person name="Bristow J."/>
            <person name="Eisen J.A."/>
            <person name="Markowitz V."/>
            <person name="Hugenholtz P."/>
            <person name="Kyrpides N.C."/>
            <person name="Klenk H.P."/>
            <person name="Lapidus A."/>
        </authorList>
    </citation>
    <scope>NUCLEOTIDE SEQUENCE [LARGE SCALE GENOMIC DNA]</scope>
    <source>
        <strain evidence="3">ATCC 27377 / DSM 6068 / ICPB 4128</strain>
    </source>
</reference>
<protein>
    <submittedName>
        <fullName evidence="2">Uncharacterized protein</fullName>
    </submittedName>
</protein>
<accession>D2QZR7</accession>
<sequence length="161" mass="17942">MRMASVCCTSHAPPAAREEHGTRASRLAWHPDFTLARGQWHPMKSWHAASHREDSGTWSTLFGAEHPGKTLLGPELEALGPTLAAICRLGYDKGSVSKAWCWSGNHRFRWFSSPVVARPSSRPLSRVFAAARNLPEACDLKFSRKVNDGRRSVSALSLWHR</sequence>
<keyword evidence="3" id="KW-1185">Reference proteome</keyword>
<evidence type="ECO:0000256" key="1">
    <source>
        <dbReference type="SAM" id="MobiDB-lite"/>
    </source>
</evidence>
<dbReference type="HOGENOM" id="CLU_1642166_0_0_0"/>
<feature type="region of interest" description="Disordered" evidence="1">
    <location>
        <begin position="1"/>
        <end position="23"/>
    </location>
</feature>
<gene>
    <name evidence="2" type="ordered locus">Psta_1876</name>
</gene>
<evidence type="ECO:0000313" key="3">
    <source>
        <dbReference type="Proteomes" id="UP000001887"/>
    </source>
</evidence>
<proteinExistence type="predicted"/>